<accession>A0ABU8YU07</accession>
<feature type="transmembrane region" description="Helical" evidence="2">
    <location>
        <begin position="47"/>
        <end position="69"/>
    </location>
</feature>
<name>A0ABU8YU07_9CYAN</name>
<proteinExistence type="predicted"/>
<keyword evidence="4" id="KW-1185">Reference proteome</keyword>
<keyword evidence="2" id="KW-0812">Transmembrane</keyword>
<comment type="caution">
    <text evidence="3">The sequence shown here is derived from an EMBL/GenBank/DDBJ whole genome shotgun (WGS) entry which is preliminary data.</text>
</comment>
<organism evidence="3 4">
    <name type="scientific">Microcoleus anatoxicus PTRS2</name>
    <dbReference type="NCBI Taxonomy" id="2705321"/>
    <lineage>
        <taxon>Bacteria</taxon>
        <taxon>Bacillati</taxon>
        <taxon>Cyanobacteriota</taxon>
        <taxon>Cyanophyceae</taxon>
        <taxon>Oscillatoriophycideae</taxon>
        <taxon>Oscillatoriales</taxon>
        <taxon>Microcoleaceae</taxon>
        <taxon>Microcoleus</taxon>
        <taxon>Microcoleus anatoxicus</taxon>
    </lineage>
</organism>
<keyword evidence="2" id="KW-0472">Membrane</keyword>
<gene>
    <name evidence="3" type="ORF">WMG39_24040</name>
</gene>
<sequence length="117" mass="13193">MGFFQRTFAWVGSLIDQLIEWLGRVVAAFINALVDLIKALWETVIVTALIAVFGLVATLYVILYAGALLGETMMEIWDPVYYTTKPSQVFVLEQAPQDSPLPTNRSEAKRLKLQNWS</sequence>
<evidence type="ECO:0000313" key="3">
    <source>
        <dbReference type="EMBL" id="MEK0187886.1"/>
    </source>
</evidence>
<dbReference type="EMBL" id="JBBLXS010000461">
    <property type="protein sequence ID" value="MEK0187886.1"/>
    <property type="molecule type" value="Genomic_DNA"/>
</dbReference>
<feature type="compositionally biased region" description="Polar residues" evidence="1">
    <location>
        <begin position="96"/>
        <end position="105"/>
    </location>
</feature>
<evidence type="ECO:0000256" key="2">
    <source>
        <dbReference type="SAM" id="Phobius"/>
    </source>
</evidence>
<dbReference type="RefSeq" id="WP_340521105.1">
    <property type="nucleotide sequence ID" value="NZ_JBBLXS010000461.1"/>
</dbReference>
<evidence type="ECO:0000256" key="1">
    <source>
        <dbReference type="SAM" id="MobiDB-lite"/>
    </source>
</evidence>
<dbReference type="Proteomes" id="UP001384579">
    <property type="component" value="Unassembled WGS sequence"/>
</dbReference>
<protein>
    <submittedName>
        <fullName evidence="3">Uncharacterized protein</fullName>
    </submittedName>
</protein>
<reference evidence="3 4" key="1">
    <citation type="journal article" date="2020" name="Harmful Algae">
        <title>Molecular and morphological characterization of a novel dihydroanatoxin-a producing Microcoleus species (cyanobacteria) from the Russian River, California, USA.</title>
        <authorList>
            <person name="Conklin K.Y."/>
            <person name="Stancheva R."/>
            <person name="Otten T.G."/>
            <person name="Fadness R."/>
            <person name="Boyer G.L."/>
            <person name="Read B."/>
            <person name="Zhang X."/>
            <person name="Sheath R.G."/>
        </authorList>
    </citation>
    <scope>NUCLEOTIDE SEQUENCE [LARGE SCALE GENOMIC DNA]</scope>
    <source>
        <strain evidence="3 4">PTRS2</strain>
    </source>
</reference>
<evidence type="ECO:0000313" key="4">
    <source>
        <dbReference type="Proteomes" id="UP001384579"/>
    </source>
</evidence>
<keyword evidence="2" id="KW-1133">Transmembrane helix</keyword>
<feature type="region of interest" description="Disordered" evidence="1">
    <location>
        <begin position="95"/>
        <end position="117"/>
    </location>
</feature>